<keyword evidence="11 16" id="KW-0067">ATP-binding</keyword>
<dbReference type="InterPro" id="IPR004619">
    <property type="entry name" value="Type_III_PanK"/>
</dbReference>
<protein>
    <recommendedName>
        <fullName evidence="15 16">Type III pantothenate kinase</fullName>
        <ecNumber evidence="6 16">2.7.1.33</ecNumber>
    </recommendedName>
    <alternativeName>
        <fullName evidence="16">PanK-III</fullName>
    </alternativeName>
    <alternativeName>
        <fullName evidence="16">Pantothenic acid kinase</fullName>
    </alternativeName>
</protein>
<dbReference type="CDD" id="cd24015">
    <property type="entry name" value="ASKHA_NBD_PanK-III"/>
    <property type="match status" value="1"/>
</dbReference>
<evidence type="ECO:0000256" key="6">
    <source>
        <dbReference type="ARBA" id="ARBA00012102"/>
    </source>
</evidence>
<dbReference type="GO" id="GO:0015937">
    <property type="term" value="P:coenzyme A biosynthetic process"/>
    <property type="evidence" value="ECO:0007669"/>
    <property type="project" value="UniProtKB-UniRule"/>
</dbReference>
<feature type="binding site" evidence="16">
    <location>
        <position position="127"/>
    </location>
    <ligand>
        <name>ATP</name>
        <dbReference type="ChEBI" id="CHEBI:30616"/>
    </ligand>
</feature>
<dbReference type="Pfam" id="PF03309">
    <property type="entry name" value="Pan_kinase"/>
    <property type="match status" value="1"/>
</dbReference>
<evidence type="ECO:0000313" key="18">
    <source>
        <dbReference type="Proteomes" id="UP000319783"/>
    </source>
</evidence>
<accession>A0A533QA75</accession>
<keyword evidence="13 16" id="KW-0173">Coenzyme A biosynthesis</keyword>
<evidence type="ECO:0000256" key="7">
    <source>
        <dbReference type="ARBA" id="ARBA00022490"/>
    </source>
</evidence>
<dbReference type="InterPro" id="IPR043129">
    <property type="entry name" value="ATPase_NBD"/>
</dbReference>
<dbReference type="GO" id="GO:0005737">
    <property type="term" value="C:cytoplasm"/>
    <property type="evidence" value="ECO:0007669"/>
    <property type="project" value="UniProtKB-SubCell"/>
</dbReference>
<evidence type="ECO:0000256" key="10">
    <source>
        <dbReference type="ARBA" id="ARBA00022777"/>
    </source>
</evidence>
<gene>
    <name evidence="16" type="primary">coaX</name>
    <name evidence="17" type="ORF">JETT_2150</name>
</gene>
<dbReference type="AlphaFoldDB" id="A0A533QA75"/>
<comment type="subcellular location">
    <subcellularLocation>
        <location evidence="3 16">Cytoplasm</location>
    </subcellularLocation>
</comment>
<evidence type="ECO:0000256" key="13">
    <source>
        <dbReference type="ARBA" id="ARBA00022993"/>
    </source>
</evidence>
<reference evidence="17 18" key="1">
    <citation type="submission" date="2019-04" db="EMBL/GenBank/DDBJ databases">
        <title>Genome of a novel bacterium Candidatus Jettenia ecosi reconstructed from metagenome of an anammox bioreactor.</title>
        <authorList>
            <person name="Mardanov A.V."/>
            <person name="Beletsky A.V."/>
            <person name="Ravin N.V."/>
            <person name="Botchkova E.A."/>
            <person name="Litti Y.V."/>
            <person name="Nozhevnikova A.N."/>
        </authorList>
    </citation>
    <scope>NUCLEOTIDE SEQUENCE [LARGE SCALE GENOMIC DNA]</scope>
    <source>
        <strain evidence="17">J2</strain>
    </source>
</reference>
<evidence type="ECO:0000256" key="4">
    <source>
        <dbReference type="ARBA" id="ARBA00005225"/>
    </source>
</evidence>
<dbReference type="GO" id="GO:0046872">
    <property type="term" value="F:metal ion binding"/>
    <property type="evidence" value="ECO:0007669"/>
    <property type="project" value="UniProtKB-KW"/>
</dbReference>
<evidence type="ECO:0000256" key="12">
    <source>
        <dbReference type="ARBA" id="ARBA00022958"/>
    </source>
</evidence>
<dbReference type="PANTHER" id="PTHR34265:SF1">
    <property type="entry name" value="TYPE III PANTOTHENATE KINASE"/>
    <property type="match status" value="1"/>
</dbReference>
<dbReference type="HAMAP" id="MF_01274">
    <property type="entry name" value="Pantothen_kinase_3"/>
    <property type="match status" value="1"/>
</dbReference>
<comment type="catalytic activity">
    <reaction evidence="1 16">
        <text>(R)-pantothenate + ATP = (R)-4'-phosphopantothenate + ADP + H(+)</text>
        <dbReference type="Rhea" id="RHEA:16373"/>
        <dbReference type="ChEBI" id="CHEBI:10986"/>
        <dbReference type="ChEBI" id="CHEBI:15378"/>
        <dbReference type="ChEBI" id="CHEBI:29032"/>
        <dbReference type="ChEBI" id="CHEBI:30616"/>
        <dbReference type="ChEBI" id="CHEBI:456216"/>
        <dbReference type="EC" id="2.7.1.33"/>
    </reaction>
</comment>
<dbReference type="GO" id="GO:0004594">
    <property type="term" value="F:pantothenate kinase activity"/>
    <property type="evidence" value="ECO:0007669"/>
    <property type="project" value="UniProtKB-UniRule"/>
</dbReference>
<evidence type="ECO:0000256" key="8">
    <source>
        <dbReference type="ARBA" id="ARBA00022679"/>
    </source>
</evidence>
<keyword evidence="10 16" id="KW-0418">Kinase</keyword>
<keyword evidence="8 16" id="KW-0808">Transferase</keyword>
<comment type="subunit">
    <text evidence="5 16">Homodimer.</text>
</comment>
<feature type="binding site" evidence="16">
    <location>
        <begin position="6"/>
        <end position="13"/>
    </location>
    <ligand>
        <name>ATP</name>
        <dbReference type="ChEBI" id="CHEBI:30616"/>
    </ligand>
</feature>
<name>A0A533QA75_9BACT</name>
<feature type="binding site" evidence="16">
    <location>
        <position position="124"/>
    </location>
    <ligand>
        <name>K(+)</name>
        <dbReference type="ChEBI" id="CHEBI:29103"/>
    </ligand>
</feature>
<comment type="caution">
    <text evidence="17">The sequence shown here is derived from an EMBL/GenBank/DDBJ whole genome shotgun (WGS) entry which is preliminary data.</text>
</comment>
<evidence type="ECO:0000256" key="3">
    <source>
        <dbReference type="ARBA" id="ARBA00004496"/>
    </source>
</evidence>
<dbReference type="EC" id="2.7.1.33" evidence="6 16"/>
<keyword evidence="7 16" id="KW-0963">Cytoplasm</keyword>
<dbReference type="EMBL" id="SULG01000042">
    <property type="protein sequence ID" value="TLD41604.1"/>
    <property type="molecule type" value="Genomic_DNA"/>
</dbReference>
<organism evidence="17 18">
    <name type="scientific">Candidatus Jettenia ecosi</name>
    <dbReference type="NCBI Taxonomy" id="2494326"/>
    <lineage>
        <taxon>Bacteria</taxon>
        <taxon>Pseudomonadati</taxon>
        <taxon>Planctomycetota</taxon>
        <taxon>Candidatus Brocadiia</taxon>
        <taxon>Candidatus Brocadiales</taxon>
        <taxon>Candidatus Brocadiaceae</taxon>
        <taxon>Candidatus Jettenia</taxon>
    </lineage>
</organism>
<dbReference type="UniPathway" id="UPA00241">
    <property type="reaction ID" value="UER00352"/>
</dbReference>
<proteinExistence type="inferred from homology"/>
<evidence type="ECO:0000256" key="16">
    <source>
        <dbReference type="HAMAP-Rule" id="MF_01274"/>
    </source>
</evidence>
<dbReference type="NCBIfam" id="TIGR00671">
    <property type="entry name" value="baf"/>
    <property type="match status" value="1"/>
</dbReference>
<dbReference type="Gene3D" id="3.30.420.40">
    <property type="match status" value="2"/>
</dbReference>
<comment type="cofactor">
    <cofactor evidence="2">
        <name>K(+)</name>
        <dbReference type="ChEBI" id="CHEBI:29103"/>
    </cofactor>
</comment>
<comment type="similarity">
    <text evidence="14 16">Belongs to the type III pantothenate kinase family.</text>
</comment>
<evidence type="ECO:0000256" key="1">
    <source>
        <dbReference type="ARBA" id="ARBA00001206"/>
    </source>
</evidence>
<comment type="pathway">
    <text evidence="4 16">Cofactor biosynthesis; coenzyme A biosynthesis; CoA from (R)-pantothenate: step 1/5.</text>
</comment>
<evidence type="ECO:0000256" key="2">
    <source>
        <dbReference type="ARBA" id="ARBA00001958"/>
    </source>
</evidence>
<keyword evidence="16" id="KW-0479">Metal-binding</keyword>
<feature type="active site" description="Proton acceptor" evidence="16">
    <location>
        <position position="104"/>
    </location>
</feature>
<keyword evidence="9 16" id="KW-0547">Nucleotide-binding</keyword>
<dbReference type="PANTHER" id="PTHR34265">
    <property type="entry name" value="TYPE III PANTOTHENATE KINASE"/>
    <property type="match status" value="1"/>
</dbReference>
<evidence type="ECO:0000313" key="17">
    <source>
        <dbReference type="EMBL" id="TLD41604.1"/>
    </source>
</evidence>
<comment type="caution">
    <text evidence="16">Lacks conserved residue(s) required for the propagation of feature annotation.</text>
</comment>
<dbReference type="GO" id="GO:0005524">
    <property type="term" value="F:ATP binding"/>
    <property type="evidence" value="ECO:0007669"/>
    <property type="project" value="UniProtKB-UniRule"/>
</dbReference>
<evidence type="ECO:0000256" key="15">
    <source>
        <dbReference type="ARBA" id="ARBA00040883"/>
    </source>
</evidence>
<feature type="binding site" evidence="16">
    <location>
        <position position="179"/>
    </location>
    <ligand>
        <name>substrate</name>
    </ligand>
</feature>
<evidence type="ECO:0000256" key="5">
    <source>
        <dbReference type="ARBA" id="ARBA00011738"/>
    </source>
</evidence>
<comment type="function">
    <text evidence="16">Catalyzes the phosphorylation of pantothenate (Pan), the first step in CoA biosynthesis.</text>
</comment>
<evidence type="ECO:0000256" key="14">
    <source>
        <dbReference type="ARBA" id="ARBA00038036"/>
    </source>
</evidence>
<keyword evidence="12 16" id="KW-0630">Potassium</keyword>
<dbReference type="SUPFAM" id="SSF53067">
    <property type="entry name" value="Actin-like ATPase domain"/>
    <property type="match status" value="2"/>
</dbReference>
<comment type="cofactor">
    <cofactor evidence="16">
        <name>NH4(+)</name>
        <dbReference type="ChEBI" id="CHEBI:28938"/>
    </cofactor>
    <cofactor evidence="16">
        <name>K(+)</name>
        <dbReference type="ChEBI" id="CHEBI:29103"/>
    </cofactor>
    <text evidence="16">A monovalent cation. Ammonium or potassium.</text>
</comment>
<dbReference type="Proteomes" id="UP000319783">
    <property type="component" value="Unassembled WGS sequence"/>
</dbReference>
<sequence>MLLAVDIGNTNIHIGIFEEDILHSSYSLKIGSSHAFQVNLTEVLSSTIVSRPKVAILSSVNPETEAFVIEYIKKYLLIKPRCIGKDIPIPVPVLTDYPERVGIDRLVNAVAAFKRTKDWTIIIDAGTAITIDVINNTGAFIGGIIAPGIDISSKALHNYTALLPEISVHKPKHILGKRTEEAINSGIYWGTVGMVNKLINILYDELKCKPGILATGGNANMLAQEIPLISEVIPHLTLEGIQATYTISLISNKRC</sequence>
<evidence type="ECO:0000256" key="9">
    <source>
        <dbReference type="ARBA" id="ARBA00022741"/>
    </source>
</evidence>
<evidence type="ECO:0000256" key="11">
    <source>
        <dbReference type="ARBA" id="ARBA00022840"/>
    </source>
</evidence>
<feature type="binding site" evidence="16">
    <location>
        <begin position="102"/>
        <end position="105"/>
    </location>
    <ligand>
        <name>substrate</name>
    </ligand>
</feature>